<dbReference type="Proteomes" id="UP001595548">
    <property type="component" value="Unassembled WGS sequence"/>
</dbReference>
<dbReference type="InterPro" id="IPR012658">
    <property type="entry name" value="YheV"/>
</dbReference>
<dbReference type="RefSeq" id="WP_339617811.1">
    <property type="nucleotide sequence ID" value="NZ_AP031500.1"/>
</dbReference>
<dbReference type="Pfam" id="PF09526">
    <property type="entry name" value="DUF2387"/>
    <property type="match status" value="1"/>
</dbReference>
<organism evidence="1 2">
    <name type="scientific">Gilvimarinus japonicus</name>
    <dbReference type="NCBI Taxonomy" id="1796469"/>
    <lineage>
        <taxon>Bacteria</taxon>
        <taxon>Pseudomonadati</taxon>
        <taxon>Pseudomonadota</taxon>
        <taxon>Gammaproteobacteria</taxon>
        <taxon>Cellvibrionales</taxon>
        <taxon>Cellvibrionaceae</taxon>
        <taxon>Gilvimarinus</taxon>
    </lineage>
</organism>
<sequence>MSNYSTVKRFLAGAVCPRCEAGDAIVVYSRDERDFRECVECGFLDEMHFAPQARELDTRVSEAEADSSDEQVVKIMPFPTDRSR</sequence>
<dbReference type="NCBIfam" id="TIGR02443">
    <property type="entry name" value="YheV family putative zinc ribbon protein"/>
    <property type="match status" value="1"/>
</dbReference>
<name>A0ABV7HN91_9GAMM</name>
<evidence type="ECO:0000313" key="1">
    <source>
        <dbReference type="EMBL" id="MFC3154101.1"/>
    </source>
</evidence>
<proteinExistence type="predicted"/>
<accession>A0ABV7HN91</accession>
<comment type="caution">
    <text evidence="1">The sequence shown here is derived from an EMBL/GenBank/DDBJ whole genome shotgun (WGS) entry which is preliminary data.</text>
</comment>
<dbReference type="EMBL" id="JBHRTL010000004">
    <property type="protein sequence ID" value="MFC3154101.1"/>
    <property type="molecule type" value="Genomic_DNA"/>
</dbReference>
<evidence type="ECO:0000313" key="2">
    <source>
        <dbReference type="Proteomes" id="UP001595548"/>
    </source>
</evidence>
<keyword evidence="2" id="KW-1185">Reference proteome</keyword>
<protein>
    <submittedName>
        <fullName evidence="1">YheV family putative zinc ribbon protein</fullName>
    </submittedName>
</protein>
<gene>
    <name evidence="1" type="ORF">ACFOEB_02730</name>
</gene>
<reference evidence="2" key="1">
    <citation type="journal article" date="2019" name="Int. J. Syst. Evol. Microbiol.">
        <title>The Global Catalogue of Microorganisms (GCM) 10K type strain sequencing project: providing services to taxonomists for standard genome sequencing and annotation.</title>
        <authorList>
            <consortium name="The Broad Institute Genomics Platform"/>
            <consortium name="The Broad Institute Genome Sequencing Center for Infectious Disease"/>
            <person name="Wu L."/>
            <person name="Ma J."/>
        </authorList>
    </citation>
    <scope>NUCLEOTIDE SEQUENCE [LARGE SCALE GENOMIC DNA]</scope>
    <source>
        <strain evidence="2">KCTC 52141</strain>
    </source>
</reference>